<gene>
    <name evidence="3" type="ORF">OSCT_1609</name>
</gene>
<dbReference type="EMBL" id="ADVR01000051">
    <property type="protein sequence ID" value="EFO80518.1"/>
    <property type="molecule type" value="Genomic_DNA"/>
</dbReference>
<proteinExistence type="predicted"/>
<accession>E1IE58</accession>
<dbReference type="eggNOG" id="COG0438">
    <property type="taxonomic scope" value="Bacteria"/>
</dbReference>
<dbReference type="Pfam" id="PF13439">
    <property type="entry name" value="Glyco_transf_4"/>
    <property type="match status" value="1"/>
</dbReference>
<dbReference type="InterPro" id="IPR001296">
    <property type="entry name" value="Glyco_trans_1"/>
</dbReference>
<evidence type="ECO:0000313" key="3">
    <source>
        <dbReference type="EMBL" id="EFO80518.1"/>
    </source>
</evidence>
<name>E1IE58_9CHLR</name>
<dbReference type="Pfam" id="PF00534">
    <property type="entry name" value="Glycos_transf_1"/>
    <property type="match status" value="1"/>
</dbReference>
<keyword evidence="4" id="KW-1185">Reference proteome</keyword>
<feature type="domain" description="Glycosyltransferase subfamily 4-like N-terminal" evidence="2">
    <location>
        <begin position="39"/>
        <end position="211"/>
    </location>
</feature>
<protein>
    <submittedName>
        <fullName evidence="3">Glycosyl transferase group 1</fullName>
    </submittedName>
</protein>
<dbReference type="Gene3D" id="3.40.50.2000">
    <property type="entry name" value="Glycogen Phosphorylase B"/>
    <property type="match status" value="2"/>
</dbReference>
<organism evidence="3 4">
    <name type="scientific">Oscillochloris trichoides DG-6</name>
    <dbReference type="NCBI Taxonomy" id="765420"/>
    <lineage>
        <taxon>Bacteria</taxon>
        <taxon>Bacillati</taxon>
        <taxon>Chloroflexota</taxon>
        <taxon>Chloroflexia</taxon>
        <taxon>Chloroflexales</taxon>
        <taxon>Chloroflexineae</taxon>
        <taxon>Oscillochloridaceae</taxon>
        <taxon>Oscillochloris</taxon>
    </lineage>
</organism>
<dbReference type="AlphaFoldDB" id="E1IE58"/>
<dbReference type="Proteomes" id="UP000054010">
    <property type="component" value="Unassembled WGS sequence"/>
</dbReference>
<dbReference type="STRING" id="765420.OSCT_1609"/>
<dbReference type="SUPFAM" id="SSF53756">
    <property type="entry name" value="UDP-Glycosyltransferase/glycogen phosphorylase"/>
    <property type="match status" value="1"/>
</dbReference>
<evidence type="ECO:0000313" key="4">
    <source>
        <dbReference type="Proteomes" id="UP000054010"/>
    </source>
</evidence>
<reference evidence="3 4" key="1">
    <citation type="journal article" date="2011" name="J. Bacteriol.">
        <title>Draft genome sequence of the anoxygenic filamentous phototrophic bacterium Oscillochloris trichoides subsp. DG-6.</title>
        <authorList>
            <person name="Kuznetsov B.B."/>
            <person name="Ivanovsky R.N."/>
            <person name="Keppen O.I."/>
            <person name="Sukhacheva M.V."/>
            <person name="Bumazhkin B.K."/>
            <person name="Patutina E.O."/>
            <person name="Beletsky A.V."/>
            <person name="Mardanov A.V."/>
            <person name="Baslerov R.V."/>
            <person name="Panteleeva A.N."/>
            <person name="Kolganova T.V."/>
            <person name="Ravin N.V."/>
            <person name="Skryabin K.G."/>
        </authorList>
    </citation>
    <scope>NUCLEOTIDE SEQUENCE [LARGE SCALE GENOMIC DNA]</scope>
    <source>
        <strain evidence="3 4">DG-6</strain>
    </source>
</reference>
<keyword evidence="3" id="KW-0808">Transferase</keyword>
<dbReference type="GO" id="GO:0016757">
    <property type="term" value="F:glycosyltransferase activity"/>
    <property type="evidence" value="ECO:0007669"/>
    <property type="project" value="InterPro"/>
</dbReference>
<dbReference type="HOGENOM" id="CLU_041001_0_0_0"/>
<comment type="caution">
    <text evidence="3">The sequence shown here is derived from an EMBL/GenBank/DDBJ whole genome shotgun (WGS) entry which is preliminary data.</text>
</comment>
<feature type="domain" description="Glycosyl transferase family 1" evidence="1">
    <location>
        <begin position="224"/>
        <end position="365"/>
    </location>
</feature>
<evidence type="ECO:0000259" key="2">
    <source>
        <dbReference type="Pfam" id="PF13439"/>
    </source>
</evidence>
<sequence>MLTSLPDIAASNGTIAPNIPSGRGRPLRVALAHDYLNQYGGAERVLEALHLLFPEAPIYTSIYDADVMPSYYREWDIRTSFMQRLPGWRKHFRRYFWLYPSAFESFDLSEYDLIISSSSAYAKGVIPRPGAVHVCYCHTPMRFAWRTGDYVAREQISGAQGAVLPFLLTFLRLWDTAANARVDAFVANSRAVAGRIQRYYGREATVIPPPVVLPPANFAPPADFYLAGGRLIPYKRIDLIVEAFTHLGLPLKIFGDGRDRARLERMAGPNIDFLGWVDETTRSDLFARCRAFIFPGEEDFGITPLEAMISGRPVVAYGAGGALDTVVEGVTGRFFYEASPAALAAAVSAVHNETYDPVAIRQYAERFGLDLFLSRIREQVERAVAAKLVY</sequence>
<dbReference type="PANTHER" id="PTHR45947:SF3">
    <property type="entry name" value="SULFOQUINOVOSYL TRANSFERASE SQD2"/>
    <property type="match status" value="1"/>
</dbReference>
<dbReference type="InterPro" id="IPR028098">
    <property type="entry name" value="Glyco_trans_4-like_N"/>
</dbReference>
<evidence type="ECO:0000259" key="1">
    <source>
        <dbReference type="Pfam" id="PF00534"/>
    </source>
</evidence>
<dbReference type="PANTHER" id="PTHR45947">
    <property type="entry name" value="SULFOQUINOVOSYL TRANSFERASE SQD2"/>
    <property type="match status" value="1"/>
</dbReference>
<dbReference type="InterPro" id="IPR050194">
    <property type="entry name" value="Glycosyltransferase_grp1"/>
</dbReference>